<reference evidence="8 9" key="1">
    <citation type="submission" date="2017-03" db="EMBL/GenBank/DDBJ databases">
        <title>Genomes of endolithic fungi from Antarctica.</title>
        <authorList>
            <person name="Coleine C."/>
            <person name="Masonjones S."/>
            <person name="Stajich J.E."/>
        </authorList>
    </citation>
    <scope>NUCLEOTIDE SEQUENCE [LARGE SCALE GENOMIC DNA]</scope>
    <source>
        <strain evidence="8 9">CCFEE 6315</strain>
    </source>
</reference>
<evidence type="ECO:0000259" key="5">
    <source>
        <dbReference type="Pfam" id="PF03178"/>
    </source>
</evidence>
<evidence type="ECO:0000256" key="2">
    <source>
        <dbReference type="ARBA" id="ARBA00007453"/>
    </source>
</evidence>
<dbReference type="InterPro" id="IPR011047">
    <property type="entry name" value="Quinoprotein_ADH-like_sf"/>
</dbReference>
<evidence type="ECO:0000259" key="7">
    <source>
        <dbReference type="Pfam" id="PF23726"/>
    </source>
</evidence>
<evidence type="ECO:0000259" key="6">
    <source>
        <dbReference type="Pfam" id="PF10433"/>
    </source>
</evidence>
<keyword evidence="9" id="KW-1185">Reference proteome</keyword>
<evidence type="ECO:0000313" key="8">
    <source>
        <dbReference type="EMBL" id="TKA21975.1"/>
    </source>
</evidence>
<dbReference type="Pfam" id="PF03178">
    <property type="entry name" value="CPSF_A"/>
    <property type="match status" value="1"/>
</dbReference>
<sequence>MAYLAPLHQPSSVRHAIRLSFLAPDSPDLIVAKSNRLDIYTPHPQQPDQHILHHSQSLYGKVTMLEKLRPASCPTDHLFVGTDQYHYFTLSWDSTRRELKTEKAYVDVAEKAARDSQTGDRVHIDPTARFMALECYEGVVNVVPIAHAGKGKRKVEEAAEYGELLDPVPVRIPEMFVKSSGFLHKRSGGGKLPNPELALLFEDQVAGNKVRLKVRELDFTPSLRPQEEPPTVEMEKGRDVQGDVELGATFLIPLPPPMYGMLIVGETSISYVDEWDYRIAATEPLDEATIFVAWCQVDEQRYCLADDYGRLYLLFLHQDESGEYNGHTLDVLGQTSRASTLVYLDSGRIFLGSHQGDSQIIQIREQGLDVVQTFANLAPILDFTVMDMGNRSADAQVNEFSSGQARIVTGSGAYSDGSLRSVRSGVGLEDLGAIGEMGAPVSTMFALSSSKGVGYQDTLLVSLVDSTRVFKFDEAGEVEEVEAFGGSAMDQGTLYAGNLPDGRIIQVTSSAVLVVESGDSMVQDSWRPDTGVSITDVAADDTTLLISLGGASLVALDLQSSSSITEKARRTLDPADQISCIALSPDLPNTALVGFWSGSRVSTLDLTASLATVATLSLAESDPTSPTAIPRSLLTARLAPSQPPTLFIGLADGTLFTYALPPTSPFPPPHPTRNTLTIGTSQPNLVRIARTDYPSTFNLLATADLPSLLYASPEGRLISSAVTAETPSAAVPFNHPAYPSALALATGAEGEVKLALVDEERTTHIQTLSLGHTVRRIAHSLELGAFGLGTVKRTLEKGQEIVESFFRLVDEIGFAVIDQLTLKEDELVECVLACALPDGSPGGGTAERFVVGTAFLGDEDTEVARGRILVLEVTEERKIKIVVEAATRGACRCLGIVEGRVVAGLVKTVVVYALEHQATSTPTLAKVAAYRCATAPISLAVSGTTIAVADLMKSLTLLHFNPSTPSLQEIARHFDTFWSTAAAPIDTNTYLLADATGNLLLLAHDTKGYSAEDRHRLNPIAEFHLGEMVNRIVPISVTPSPSAPVVPAALLATVEGGVYVLALISPALQDPLMRLQSALVEREDSLGRIPFESWRGFRHPNSVMGVHEASAGPVRFVDSGVVERVCGMSEEALGLLVKDMGGWEGGVEGLRGLGEALRRVR</sequence>
<feature type="domain" description="RSE1/DDB1/CPSF1 C-terminal" evidence="5">
    <location>
        <begin position="804"/>
        <end position="1125"/>
    </location>
</feature>
<dbReference type="GO" id="GO:0003676">
    <property type="term" value="F:nucleic acid binding"/>
    <property type="evidence" value="ECO:0007669"/>
    <property type="project" value="InterPro"/>
</dbReference>
<keyword evidence="4" id="KW-0539">Nucleus</keyword>
<evidence type="ECO:0000313" key="9">
    <source>
        <dbReference type="Proteomes" id="UP000308549"/>
    </source>
</evidence>
<comment type="subcellular location">
    <subcellularLocation>
        <location evidence="1">Nucleus</location>
    </subcellularLocation>
</comment>
<feature type="domain" description="RSE1/DDB1/CPSF1 first beta-propeller" evidence="6">
    <location>
        <begin position="12"/>
        <end position="374"/>
    </location>
</feature>
<evidence type="ECO:0000256" key="1">
    <source>
        <dbReference type="ARBA" id="ARBA00004123"/>
    </source>
</evidence>
<dbReference type="Pfam" id="PF10433">
    <property type="entry name" value="Beta-prop_RSE1_1st"/>
    <property type="match status" value="1"/>
</dbReference>
<dbReference type="Pfam" id="PF23726">
    <property type="entry name" value="Beta-prop_RSE1_2nd"/>
    <property type="match status" value="1"/>
</dbReference>
<organism evidence="8 9">
    <name type="scientific">Salinomyces thailandicus</name>
    <dbReference type="NCBI Taxonomy" id="706561"/>
    <lineage>
        <taxon>Eukaryota</taxon>
        <taxon>Fungi</taxon>
        <taxon>Dikarya</taxon>
        <taxon>Ascomycota</taxon>
        <taxon>Pezizomycotina</taxon>
        <taxon>Dothideomycetes</taxon>
        <taxon>Dothideomycetidae</taxon>
        <taxon>Mycosphaerellales</taxon>
        <taxon>Teratosphaeriaceae</taxon>
        <taxon>Salinomyces</taxon>
    </lineage>
</organism>
<feature type="domain" description="RSE1/DDB1/CPSF1 second beta-propeller" evidence="7">
    <location>
        <begin position="441"/>
        <end position="754"/>
    </location>
</feature>
<evidence type="ECO:0000256" key="3">
    <source>
        <dbReference type="ARBA" id="ARBA00014577"/>
    </source>
</evidence>
<dbReference type="Gene3D" id="2.130.10.10">
    <property type="entry name" value="YVTN repeat-like/Quinoprotein amine dehydrogenase"/>
    <property type="match status" value="3"/>
</dbReference>
<evidence type="ECO:0000256" key="4">
    <source>
        <dbReference type="ARBA" id="ARBA00023242"/>
    </source>
</evidence>
<dbReference type="SUPFAM" id="SSF50998">
    <property type="entry name" value="Quinoprotein alcohol dehydrogenase-like"/>
    <property type="match status" value="1"/>
</dbReference>
<dbReference type="InterPro" id="IPR004871">
    <property type="entry name" value="RSE1/DDB1/CPSF1_C"/>
</dbReference>
<proteinExistence type="inferred from homology"/>
<dbReference type="OrthoDB" id="433457at2759"/>
<dbReference type="Proteomes" id="UP000308549">
    <property type="component" value="Unassembled WGS sequence"/>
</dbReference>
<dbReference type="InterPro" id="IPR015943">
    <property type="entry name" value="WD40/YVTN_repeat-like_dom_sf"/>
</dbReference>
<protein>
    <recommendedName>
        <fullName evidence="3">DNA damage-binding protein 1</fullName>
    </recommendedName>
</protein>
<dbReference type="AlphaFoldDB" id="A0A4U0TK51"/>
<comment type="similarity">
    <text evidence="2">Belongs to the DDB1 family.</text>
</comment>
<gene>
    <name evidence="8" type="ORF">B0A50_08554</name>
</gene>
<name>A0A4U0TK51_9PEZI</name>
<accession>A0A4U0TK51</accession>
<dbReference type="GO" id="GO:0005634">
    <property type="term" value="C:nucleus"/>
    <property type="evidence" value="ECO:0007669"/>
    <property type="project" value="UniProtKB-SubCell"/>
</dbReference>
<dbReference type="InterPro" id="IPR018846">
    <property type="entry name" value="Beta-prop_RSE1/DDB1/CPSF1_1st"/>
</dbReference>
<comment type="caution">
    <text evidence="8">The sequence shown here is derived from an EMBL/GenBank/DDBJ whole genome shotgun (WGS) entry which is preliminary data.</text>
</comment>
<dbReference type="InterPro" id="IPR058543">
    <property type="entry name" value="Beta-prop_RSE1/DDB1/CPSF1_2nd"/>
</dbReference>
<dbReference type="InterPro" id="IPR050358">
    <property type="entry name" value="RSE1/DDB1/CFT1"/>
</dbReference>
<dbReference type="PANTHER" id="PTHR10644">
    <property type="entry name" value="DNA REPAIR/RNA PROCESSING CPSF FAMILY"/>
    <property type="match status" value="1"/>
</dbReference>
<dbReference type="EMBL" id="NAJL01000090">
    <property type="protein sequence ID" value="TKA21975.1"/>
    <property type="molecule type" value="Genomic_DNA"/>
</dbReference>